<dbReference type="CDD" id="cd06193">
    <property type="entry name" value="siderophore_interacting"/>
    <property type="match status" value="1"/>
</dbReference>
<dbReference type="EMBL" id="CP061038">
    <property type="protein sequence ID" value="QNQ10826.1"/>
    <property type="molecule type" value="Genomic_DNA"/>
</dbReference>
<organism evidence="3 4">
    <name type="scientific">Sphingomonas alpina</name>
    <dbReference type="NCBI Taxonomy" id="653931"/>
    <lineage>
        <taxon>Bacteria</taxon>
        <taxon>Pseudomonadati</taxon>
        <taxon>Pseudomonadota</taxon>
        <taxon>Alphaproteobacteria</taxon>
        <taxon>Sphingomonadales</taxon>
        <taxon>Sphingomonadaceae</taxon>
        <taxon>Sphingomonas</taxon>
    </lineage>
</organism>
<accession>A0A7H0LMC3</accession>
<evidence type="ECO:0000313" key="4">
    <source>
        <dbReference type="Proteomes" id="UP000516148"/>
    </source>
</evidence>
<dbReference type="SUPFAM" id="SSF63380">
    <property type="entry name" value="Riboflavin synthase domain-like"/>
    <property type="match status" value="1"/>
</dbReference>
<dbReference type="InterPro" id="IPR017927">
    <property type="entry name" value="FAD-bd_FR_type"/>
</dbReference>
<dbReference type="InterPro" id="IPR013113">
    <property type="entry name" value="SIP_FAD-bd"/>
</dbReference>
<proteinExistence type="inferred from homology"/>
<comment type="similarity">
    <text evidence="1">Belongs to the SIP oxidoreductase family.</text>
</comment>
<dbReference type="InterPro" id="IPR039261">
    <property type="entry name" value="FNR_nucleotide-bd"/>
</dbReference>
<dbReference type="Gene3D" id="2.40.30.10">
    <property type="entry name" value="Translation factors"/>
    <property type="match status" value="1"/>
</dbReference>
<protein>
    <submittedName>
        <fullName evidence="3">Siderophore-interacting protein</fullName>
    </submittedName>
</protein>
<sequence>MTSVASPGRIERALIRLLMRPSTVVAVEALSPHFRLVDLAGDALKGVAWLPGQKLQIMLNGLRTARTYTPMCWDDRAGRTRLLAWSHGEGPGSQWTETVSQGDPCQFFGPRRSLDVSGLAGPLVLFGDETSFALAAALSQARDRALHLLFEVSDVQECEPVLRALGLGHAIMVERIADDCHLSVLEDRLRHLALDEVGFVLTGRAPAIQRMRRALKEIGIQSARIRTKAYWAPGKVGLD</sequence>
<name>A0A7H0LMC3_9SPHN</name>
<evidence type="ECO:0000256" key="1">
    <source>
        <dbReference type="ARBA" id="ARBA00035644"/>
    </source>
</evidence>
<dbReference type="InterPro" id="IPR007037">
    <property type="entry name" value="SIP_rossman_dom"/>
</dbReference>
<feature type="domain" description="FAD-binding FR-type" evidence="2">
    <location>
        <begin position="17"/>
        <end position="117"/>
    </location>
</feature>
<dbReference type="RefSeq" id="WP_187763116.1">
    <property type="nucleotide sequence ID" value="NZ_CP061038.1"/>
</dbReference>
<dbReference type="Pfam" id="PF04954">
    <property type="entry name" value="SIP"/>
    <property type="match status" value="1"/>
</dbReference>
<dbReference type="InterPro" id="IPR039374">
    <property type="entry name" value="SIP_fam"/>
</dbReference>
<dbReference type="Gene3D" id="3.40.50.80">
    <property type="entry name" value="Nucleotide-binding domain of ferredoxin-NADP reductase (FNR) module"/>
    <property type="match status" value="1"/>
</dbReference>
<keyword evidence="4" id="KW-1185">Reference proteome</keyword>
<evidence type="ECO:0000313" key="3">
    <source>
        <dbReference type="EMBL" id="QNQ10826.1"/>
    </source>
</evidence>
<dbReference type="InterPro" id="IPR017938">
    <property type="entry name" value="Riboflavin_synthase-like_b-brl"/>
</dbReference>
<evidence type="ECO:0000259" key="2">
    <source>
        <dbReference type="PROSITE" id="PS51384"/>
    </source>
</evidence>
<gene>
    <name evidence="3" type="ORF">H3Z74_06465</name>
</gene>
<dbReference type="PANTHER" id="PTHR30157">
    <property type="entry name" value="FERRIC REDUCTASE, NADPH-DEPENDENT"/>
    <property type="match status" value="1"/>
</dbReference>
<dbReference type="AlphaFoldDB" id="A0A7H0LMC3"/>
<dbReference type="PROSITE" id="PS51384">
    <property type="entry name" value="FAD_FR"/>
    <property type="match status" value="1"/>
</dbReference>
<dbReference type="Pfam" id="PF08021">
    <property type="entry name" value="FAD_binding_9"/>
    <property type="match status" value="1"/>
</dbReference>
<dbReference type="PANTHER" id="PTHR30157:SF0">
    <property type="entry name" value="NADPH-DEPENDENT FERRIC-CHELATE REDUCTASE"/>
    <property type="match status" value="1"/>
</dbReference>
<dbReference type="Proteomes" id="UP000516148">
    <property type="component" value="Chromosome"/>
</dbReference>
<dbReference type="GO" id="GO:0016491">
    <property type="term" value="F:oxidoreductase activity"/>
    <property type="evidence" value="ECO:0007669"/>
    <property type="project" value="InterPro"/>
</dbReference>
<dbReference type="KEGG" id="spap:H3Z74_06465"/>
<reference evidence="3 4" key="1">
    <citation type="submission" date="2020-09" db="EMBL/GenBank/DDBJ databases">
        <title>Sphingomonas sp., a new species isolated from pork steak.</title>
        <authorList>
            <person name="Heidler von Heilborn D."/>
        </authorList>
    </citation>
    <scope>NUCLEOTIDE SEQUENCE [LARGE SCALE GENOMIC DNA]</scope>
    <source>
        <strain evidence="4">S8-3T</strain>
    </source>
</reference>